<dbReference type="AlphaFoldDB" id="A0ABD7HHH6"/>
<comment type="caution">
    <text evidence="2">The sequence shown here is derived from an EMBL/GenBank/DDBJ whole genome shotgun (WGS) entry which is preliminary data.</text>
</comment>
<sequence length="219" mass="24281">MEGSNLMARQDAAVHELGQVLRYLREACGVTLTQTAQQLGVSKTHLSNIERGRDRPSAKIIGYYDQRYGGYGQAWGLYEALITEGLAPQRLPLDRQPDYPIPGDALTFVADVTIPDGTRMAPQQIFEKTWRIRNSGTVPWKGRWLARDGALTGHGSPLSPPKILIANTSPGQEIDITVLMYAQQLAGSSQTHWKMVDDQGWEYFPDRFNLGLVVSIVVG</sequence>
<dbReference type="SUPFAM" id="SSF47413">
    <property type="entry name" value="lambda repressor-like DNA-binding domains"/>
    <property type="match status" value="1"/>
</dbReference>
<dbReference type="SMART" id="SM00530">
    <property type="entry name" value="HTH_XRE"/>
    <property type="match status" value="1"/>
</dbReference>
<dbReference type="InterPro" id="IPR013783">
    <property type="entry name" value="Ig-like_fold"/>
</dbReference>
<dbReference type="PANTHER" id="PTHR20930:SF0">
    <property type="entry name" value="PROTEIN ILRUN"/>
    <property type="match status" value="1"/>
</dbReference>
<protein>
    <submittedName>
        <fullName evidence="2">Helix-turn-helix domain-containing protein</fullName>
    </submittedName>
</protein>
<reference evidence="2 3" key="1">
    <citation type="submission" date="2018-08" db="EMBL/GenBank/DDBJ databases">
        <title>Linezolid Resistance in Mycobacterium abscessus: MIC Distribution and Comprehensive Investigation of Resistance Mechanisms.</title>
        <authorList>
            <person name="Ye M."/>
            <person name="Xu L."/>
            <person name="Zou Y."/>
            <person name="Li B."/>
            <person name="Guo Q."/>
            <person name="Zhang Y."/>
            <person name="Zhan M."/>
            <person name="Xu B."/>
            <person name="Yu F."/>
            <person name="Zhang Z."/>
            <person name="Chu H."/>
        </authorList>
    </citation>
    <scope>NUCLEOTIDE SEQUENCE [LARGE SCALE GENOMIC DNA]</scope>
    <source>
        <strain evidence="2 3">G143</strain>
    </source>
</reference>
<evidence type="ECO:0000313" key="3">
    <source>
        <dbReference type="Proteomes" id="UP000284557"/>
    </source>
</evidence>
<feature type="domain" description="HTH cro/C1-type" evidence="1">
    <location>
        <begin position="21"/>
        <end position="61"/>
    </location>
</feature>
<organism evidence="2 3">
    <name type="scientific">Mycobacteroides abscessus</name>
    <dbReference type="NCBI Taxonomy" id="36809"/>
    <lineage>
        <taxon>Bacteria</taxon>
        <taxon>Bacillati</taxon>
        <taxon>Actinomycetota</taxon>
        <taxon>Actinomycetes</taxon>
        <taxon>Mycobacteriales</taxon>
        <taxon>Mycobacteriaceae</taxon>
        <taxon>Mycobacteroides</taxon>
    </lineage>
</organism>
<evidence type="ECO:0000313" key="2">
    <source>
        <dbReference type="EMBL" id="RIT29551.1"/>
    </source>
</evidence>
<evidence type="ECO:0000259" key="1">
    <source>
        <dbReference type="PROSITE" id="PS50943"/>
    </source>
</evidence>
<dbReference type="EMBL" id="QXBN01000031">
    <property type="protein sequence ID" value="RIT29551.1"/>
    <property type="molecule type" value="Genomic_DNA"/>
</dbReference>
<dbReference type="GO" id="GO:0005975">
    <property type="term" value="P:carbohydrate metabolic process"/>
    <property type="evidence" value="ECO:0007669"/>
    <property type="project" value="UniProtKB-ARBA"/>
</dbReference>
<accession>A0ABD7HHH6</accession>
<dbReference type="PANTHER" id="PTHR20930">
    <property type="entry name" value="OVARIAN CARCINOMA ANTIGEN CA125-RELATED"/>
    <property type="match status" value="1"/>
</dbReference>
<dbReference type="Pfam" id="PF13560">
    <property type="entry name" value="HTH_31"/>
    <property type="match status" value="1"/>
</dbReference>
<dbReference type="CDD" id="cd00093">
    <property type="entry name" value="HTH_XRE"/>
    <property type="match status" value="1"/>
</dbReference>
<proteinExistence type="predicted"/>
<name>A0ABD7HHH6_9MYCO</name>
<dbReference type="Gene3D" id="2.60.40.10">
    <property type="entry name" value="Immunoglobulins"/>
    <property type="match status" value="1"/>
</dbReference>
<dbReference type="PROSITE" id="PS50943">
    <property type="entry name" value="HTH_CROC1"/>
    <property type="match status" value="1"/>
</dbReference>
<dbReference type="CDD" id="cd14947">
    <property type="entry name" value="NBR1_like"/>
    <property type="match status" value="1"/>
</dbReference>
<dbReference type="InterPro" id="IPR010982">
    <property type="entry name" value="Lambda_DNA-bd_dom_sf"/>
</dbReference>
<dbReference type="Proteomes" id="UP000284557">
    <property type="component" value="Unassembled WGS sequence"/>
</dbReference>
<gene>
    <name evidence="2" type="ORF">D2E76_25180</name>
</gene>
<dbReference type="Pfam" id="PF16158">
    <property type="entry name" value="N_BRCA1_IG"/>
    <property type="match status" value="1"/>
</dbReference>
<dbReference type="Gene3D" id="1.10.260.40">
    <property type="entry name" value="lambda repressor-like DNA-binding domains"/>
    <property type="match status" value="1"/>
</dbReference>
<dbReference type="InterPro" id="IPR001387">
    <property type="entry name" value="Cro/C1-type_HTH"/>
</dbReference>
<dbReference type="InterPro" id="IPR032350">
    <property type="entry name" value="Nbr1_FW"/>
</dbReference>